<dbReference type="EMBL" id="BMXI01000017">
    <property type="protein sequence ID" value="GHC63854.1"/>
    <property type="molecule type" value="Genomic_DNA"/>
</dbReference>
<proteinExistence type="predicted"/>
<evidence type="ECO:0000313" key="2">
    <source>
        <dbReference type="Proteomes" id="UP000644507"/>
    </source>
</evidence>
<gene>
    <name evidence="1" type="ORF">GCM10007100_34300</name>
</gene>
<accession>A0A918TUC0</accession>
<evidence type="ECO:0000313" key="1">
    <source>
        <dbReference type="EMBL" id="GHC63854.1"/>
    </source>
</evidence>
<sequence>MAAYVFLRMNGQALQAPEVEAVTHTLGLAASTLTQQDYANWLEKYCEAP</sequence>
<comment type="caution">
    <text evidence="1">The sequence shown here is derived from an EMBL/GenBank/DDBJ whole genome shotgun (WGS) entry which is preliminary data.</text>
</comment>
<dbReference type="Gene3D" id="1.10.1790.50">
    <property type="match status" value="1"/>
</dbReference>
<organism evidence="1 2">
    <name type="scientific">Roseibacillus persicicus</name>
    <dbReference type="NCBI Taxonomy" id="454148"/>
    <lineage>
        <taxon>Bacteria</taxon>
        <taxon>Pseudomonadati</taxon>
        <taxon>Verrucomicrobiota</taxon>
        <taxon>Verrucomicrobiia</taxon>
        <taxon>Verrucomicrobiales</taxon>
        <taxon>Verrucomicrobiaceae</taxon>
        <taxon>Roseibacillus</taxon>
    </lineage>
</organism>
<protein>
    <submittedName>
        <fullName evidence="1">Uncharacterized protein</fullName>
    </submittedName>
</protein>
<reference evidence="1" key="1">
    <citation type="journal article" date="2014" name="Int. J. Syst. Evol. Microbiol.">
        <title>Complete genome sequence of Corynebacterium casei LMG S-19264T (=DSM 44701T), isolated from a smear-ripened cheese.</title>
        <authorList>
            <consortium name="US DOE Joint Genome Institute (JGI-PGF)"/>
            <person name="Walter F."/>
            <person name="Albersmeier A."/>
            <person name="Kalinowski J."/>
            <person name="Ruckert C."/>
        </authorList>
    </citation>
    <scope>NUCLEOTIDE SEQUENCE</scope>
    <source>
        <strain evidence="1">KCTC 12988</strain>
    </source>
</reference>
<dbReference type="AlphaFoldDB" id="A0A918TUC0"/>
<reference evidence="1" key="2">
    <citation type="submission" date="2020-09" db="EMBL/GenBank/DDBJ databases">
        <authorList>
            <person name="Sun Q."/>
            <person name="Kim S."/>
        </authorList>
    </citation>
    <scope>NUCLEOTIDE SEQUENCE</scope>
    <source>
        <strain evidence="1">KCTC 12988</strain>
    </source>
</reference>
<keyword evidence="2" id="KW-1185">Reference proteome</keyword>
<name>A0A918TUC0_9BACT</name>
<dbReference type="Proteomes" id="UP000644507">
    <property type="component" value="Unassembled WGS sequence"/>
</dbReference>